<evidence type="ECO:0000313" key="2">
    <source>
        <dbReference type="Proteomes" id="UP000319160"/>
    </source>
</evidence>
<proteinExistence type="predicted"/>
<dbReference type="Proteomes" id="UP000319160">
    <property type="component" value="Unassembled WGS sequence"/>
</dbReference>
<gene>
    <name evidence="1" type="ORF">FHL15_000667</name>
</gene>
<dbReference type="STRING" id="2512241.A0A553IEF7"/>
<organism evidence="1 2">
    <name type="scientific">Xylaria flabelliformis</name>
    <dbReference type="NCBI Taxonomy" id="2512241"/>
    <lineage>
        <taxon>Eukaryota</taxon>
        <taxon>Fungi</taxon>
        <taxon>Dikarya</taxon>
        <taxon>Ascomycota</taxon>
        <taxon>Pezizomycotina</taxon>
        <taxon>Sordariomycetes</taxon>
        <taxon>Xylariomycetidae</taxon>
        <taxon>Xylariales</taxon>
        <taxon>Xylariaceae</taxon>
        <taxon>Xylaria</taxon>
    </lineage>
</organism>
<reference evidence="2" key="1">
    <citation type="submission" date="2019-06" db="EMBL/GenBank/DDBJ databases">
        <title>Draft genome sequence of the griseofulvin-producing fungus Xylaria cubensis strain G536.</title>
        <authorList>
            <person name="Mead M.E."/>
            <person name="Raja H.A."/>
            <person name="Steenwyk J.L."/>
            <person name="Knowles S.L."/>
            <person name="Oberlies N.H."/>
            <person name="Rokas A."/>
        </authorList>
    </citation>
    <scope>NUCLEOTIDE SEQUENCE [LARGE SCALE GENOMIC DNA]</scope>
    <source>
        <strain evidence="2">G536</strain>
    </source>
</reference>
<evidence type="ECO:0000313" key="1">
    <source>
        <dbReference type="EMBL" id="TRX98593.1"/>
    </source>
</evidence>
<accession>A0A553IEF7</accession>
<dbReference type="OrthoDB" id="5242418at2759"/>
<protein>
    <submittedName>
        <fullName evidence="1">Uncharacterized protein</fullName>
    </submittedName>
</protein>
<name>A0A553IEF7_9PEZI</name>
<keyword evidence="2" id="KW-1185">Reference proteome</keyword>
<dbReference type="AlphaFoldDB" id="A0A553IEF7"/>
<dbReference type="EMBL" id="VFLP01000002">
    <property type="protein sequence ID" value="TRX98593.1"/>
    <property type="molecule type" value="Genomic_DNA"/>
</dbReference>
<comment type="caution">
    <text evidence="1">The sequence shown here is derived from an EMBL/GenBank/DDBJ whole genome shotgun (WGS) entry which is preliminary data.</text>
</comment>
<sequence>MAFELVAGHAVNNLGLANFTFAPRDVADFSVGLEARDGPQTVNIFIDAAGDDTSDYKYGASVVEACVSHTVYALQCTAGAADICGSNAPVATVTENASEYSFSSSAATKTAGIDIKATAIEHCALGGTTAATCTATAVVSASGQSSTATAVTTYTDASTLHFDVTITGGNDKLANPTGKCSSSAASSVNTRAVALWGFLGAIGAASVLAF</sequence>